<dbReference type="PANTHER" id="PTHR47967">
    <property type="entry name" value="OS07G0603500 PROTEIN-RELATED"/>
    <property type="match status" value="1"/>
</dbReference>
<dbReference type="GO" id="GO:0008233">
    <property type="term" value="F:peptidase activity"/>
    <property type="evidence" value="ECO:0007669"/>
    <property type="project" value="UniProtKB-KW"/>
</dbReference>
<evidence type="ECO:0000313" key="5">
    <source>
        <dbReference type="EMBL" id="TVU37449.1"/>
    </source>
</evidence>
<dbReference type="GO" id="GO:0005576">
    <property type="term" value="C:extracellular region"/>
    <property type="evidence" value="ECO:0007669"/>
    <property type="project" value="TreeGrafter"/>
</dbReference>
<dbReference type="EMBL" id="RWGY01000007">
    <property type="protein sequence ID" value="TVU37449.1"/>
    <property type="molecule type" value="Genomic_DNA"/>
</dbReference>
<evidence type="ECO:0000256" key="3">
    <source>
        <dbReference type="ARBA" id="ARBA00022801"/>
    </source>
</evidence>
<dbReference type="AlphaFoldDB" id="A0A5J9VMG0"/>
<dbReference type="InterPro" id="IPR021109">
    <property type="entry name" value="Peptidase_aspartic_dom_sf"/>
</dbReference>
<keyword evidence="6" id="KW-1185">Reference proteome</keyword>
<dbReference type="GO" id="GO:0006508">
    <property type="term" value="P:proteolysis"/>
    <property type="evidence" value="ECO:0007669"/>
    <property type="project" value="UniProtKB-KW"/>
</dbReference>
<organism evidence="5 6">
    <name type="scientific">Eragrostis curvula</name>
    <name type="common">weeping love grass</name>
    <dbReference type="NCBI Taxonomy" id="38414"/>
    <lineage>
        <taxon>Eukaryota</taxon>
        <taxon>Viridiplantae</taxon>
        <taxon>Streptophyta</taxon>
        <taxon>Embryophyta</taxon>
        <taxon>Tracheophyta</taxon>
        <taxon>Spermatophyta</taxon>
        <taxon>Magnoliopsida</taxon>
        <taxon>Liliopsida</taxon>
        <taxon>Poales</taxon>
        <taxon>Poaceae</taxon>
        <taxon>PACMAD clade</taxon>
        <taxon>Chloridoideae</taxon>
        <taxon>Eragrostideae</taxon>
        <taxon>Eragrostidinae</taxon>
        <taxon>Eragrostis</taxon>
    </lineage>
</organism>
<comment type="caution">
    <text evidence="5">The sequence shown here is derived from an EMBL/GenBank/DDBJ whole genome shotgun (WGS) entry which is preliminary data.</text>
</comment>
<feature type="non-terminal residue" evidence="5">
    <location>
        <position position="1"/>
    </location>
</feature>
<name>A0A5J9VMG0_9POAL</name>
<dbReference type="Gene3D" id="2.40.70.10">
    <property type="entry name" value="Acid Proteases"/>
    <property type="match status" value="2"/>
</dbReference>
<dbReference type="InterPro" id="IPR032861">
    <property type="entry name" value="TAXi_N"/>
</dbReference>
<dbReference type="InterPro" id="IPR033121">
    <property type="entry name" value="PEPTIDASE_A1"/>
</dbReference>
<dbReference type="OrthoDB" id="585559at2759"/>
<comment type="similarity">
    <text evidence="1">Belongs to the peptidase A1 family.</text>
</comment>
<dbReference type="Proteomes" id="UP000324897">
    <property type="component" value="Chromosome 4"/>
</dbReference>
<dbReference type="SUPFAM" id="SSF50630">
    <property type="entry name" value="Acid proteases"/>
    <property type="match status" value="1"/>
</dbReference>
<evidence type="ECO:0000259" key="4">
    <source>
        <dbReference type="PROSITE" id="PS51767"/>
    </source>
</evidence>
<sequence length="439" mass="48841">MTRVRPKLYISLVSLRRLSTIDNTITSKMKVLTATLAVITVLLHHFLPIVTPADHTIVPNTRSTGFSIPLVTSYEGLDHTIHRGSDGFLHLQHKLRTTEPSSEMITPINMPHSLSIRMGDNPYQYILKVDTSSSLTWLQCEPCEPKASQYNDIFNPAQSHSYTNVTGANPYCRPPYTPVFSGRDCNFRIAGPRGMLVEGFLGQEEVSIVGSTAKHPDFLIGCSHSTRNFASEGRYAGVAAISTAPTSFVMQMAARGVTRFSYCLSGGSKANRQGFFHFGTDIPRNPHYKTTRIMPAPDSHEFHVSLVGISLGAHKLDKIHPEMFARSKDGQDLQSHGAERVKRPGFNLCFRATEVIMGHLPSLSLHFSEEEAVMVLSPKQLFLMMDDKEGQIACLAMTPGHRTIIGSLQQVDMRFVYDLKDFTLFFVSESCTKDTVEIE</sequence>
<evidence type="ECO:0000256" key="1">
    <source>
        <dbReference type="ARBA" id="ARBA00007447"/>
    </source>
</evidence>
<reference evidence="5 6" key="1">
    <citation type="journal article" date="2019" name="Sci. Rep.">
        <title>A high-quality genome of Eragrostis curvula grass provides insights into Poaceae evolution and supports new strategies to enhance forage quality.</title>
        <authorList>
            <person name="Carballo J."/>
            <person name="Santos B.A.C.M."/>
            <person name="Zappacosta D."/>
            <person name="Garbus I."/>
            <person name="Selva J.P."/>
            <person name="Gallo C.A."/>
            <person name="Diaz A."/>
            <person name="Albertini E."/>
            <person name="Caccamo M."/>
            <person name="Echenique V."/>
        </authorList>
    </citation>
    <scope>NUCLEOTIDE SEQUENCE [LARGE SCALE GENOMIC DNA]</scope>
    <source>
        <strain evidence="6">cv. Victoria</strain>
        <tissue evidence="5">Leaf</tissue>
    </source>
</reference>
<dbReference type="Pfam" id="PF14541">
    <property type="entry name" value="TAXi_C"/>
    <property type="match status" value="1"/>
</dbReference>
<dbReference type="InterPro" id="IPR051708">
    <property type="entry name" value="Plant_Aspart_Prot_A1"/>
</dbReference>
<dbReference type="PROSITE" id="PS51767">
    <property type="entry name" value="PEPTIDASE_A1"/>
    <property type="match status" value="1"/>
</dbReference>
<dbReference type="PANTHER" id="PTHR47967:SF117">
    <property type="entry name" value="PEPTIDASE A1 DOMAIN-CONTAINING PROTEIN"/>
    <property type="match status" value="1"/>
</dbReference>
<gene>
    <name evidence="5" type="ORF">EJB05_10764</name>
</gene>
<dbReference type="Pfam" id="PF14543">
    <property type="entry name" value="TAXi_N"/>
    <property type="match status" value="1"/>
</dbReference>
<accession>A0A5J9VMG0</accession>
<keyword evidence="2" id="KW-0645">Protease</keyword>
<proteinExistence type="inferred from homology"/>
<protein>
    <recommendedName>
        <fullName evidence="4">Peptidase A1 domain-containing protein</fullName>
    </recommendedName>
</protein>
<dbReference type="InterPro" id="IPR032799">
    <property type="entry name" value="TAXi_C"/>
</dbReference>
<dbReference type="Gramene" id="TVU37449">
    <property type="protein sequence ID" value="TVU37449"/>
    <property type="gene ID" value="EJB05_10764"/>
</dbReference>
<evidence type="ECO:0000256" key="2">
    <source>
        <dbReference type="ARBA" id="ARBA00022670"/>
    </source>
</evidence>
<feature type="domain" description="Peptidase A1" evidence="4">
    <location>
        <begin position="112"/>
        <end position="427"/>
    </location>
</feature>
<keyword evidence="3" id="KW-0378">Hydrolase</keyword>
<evidence type="ECO:0000313" key="6">
    <source>
        <dbReference type="Proteomes" id="UP000324897"/>
    </source>
</evidence>